<keyword evidence="1" id="KW-0812">Transmembrane</keyword>
<dbReference type="AlphaFoldDB" id="A0A067F6V1"/>
<accession>A0A067F6V1</accession>
<protein>
    <submittedName>
        <fullName evidence="2">Uncharacterized protein</fullName>
    </submittedName>
</protein>
<gene>
    <name evidence="2" type="ORF">CISIN_1g045181mg</name>
</gene>
<keyword evidence="1" id="KW-0472">Membrane</keyword>
<evidence type="ECO:0000256" key="1">
    <source>
        <dbReference type="SAM" id="Phobius"/>
    </source>
</evidence>
<evidence type="ECO:0000313" key="2">
    <source>
        <dbReference type="EMBL" id="KDO63114.1"/>
    </source>
</evidence>
<keyword evidence="1" id="KW-1133">Transmembrane helix</keyword>
<feature type="transmembrane region" description="Helical" evidence="1">
    <location>
        <begin position="49"/>
        <end position="74"/>
    </location>
</feature>
<reference evidence="2 3" key="1">
    <citation type="submission" date="2014-04" db="EMBL/GenBank/DDBJ databases">
        <authorList>
            <consortium name="International Citrus Genome Consortium"/>
            <person name="Gmitter F."/>
            <person name="Chen C."/>
            <person name="Farmerie W."/>
            <person name="Harkins T."/>
            <person name="Desany B."/>
            <person name="Mohiuddin M."/>
            <person name="Kodira C."/>
            <person name="Borodovsky M."/>
            <person name="Lomsadze A."/>
            <person name="Burns P."/>
            <person name="Jenkins J."/>
            <person name="Prochnik S."/>
            <person name="Shu S."/>
            <person name="Chapman J."/>
            <person name="Pitluck S."/>
            <person name="Schmutz J."/>
            <person name="Rokhsar D."/>
        </authorList>
    </citation>
    <scope>NUCLEOTIDE SEQUENCE</scope>
</reference>
<dbReference type="EMBL" id="KK784914">
    <property type="protein sequence ID" value="KDO63114.1"/>
    <property type="molecule type" value="Genomic_DNA"/>
</dbReference>
<evidence type="ECO:0000313" key="3">
    <source>
        <dbReference type="Proteomes" id="UP000027120"/>
    </source>
</evidence>
<dbReference type="Proteomes" id="UP000027120">
    <property type="component" value="Unassembled WGS sequence"/>
</dbReference>
<name>A0A067F6V1_CITSI</name>
<organism evidence="2 3">
    <name type="scientific">Citrus sinensis</name>
    <name type="common">Sweet orange</name>
    <name type="synonym">Citrus aurantium var. sinensis</name>
    <dbReference type="NCBI Taxonomy" id="2711"/>
    <lineage>
        <taxon>Eukaryota</taxon>
        <taxon>Viridiplantae</taxon>
        <taxon>Streptophyta</taxon>
        <taxon>Embryophyta</taxon>
        <taxon>Tracheophyta</taxon>
        <taxon>Spermatophyta</taxon>
        <taxon>Magnoliopsida</taxon>
        <taxon>eudicotyledons</taxon>
        <taxon>Gunneridae</taxon>
        <taxon>Pentapetalae</taxon>
        <taxon>rosids</taxon>
        <taxon>malvids</taxon>
        <taxon>Sapindales</taxon>
        <taxon>Rutaceae</taxon>
        <taxon>Aurantioideae</taxon>
        <taxon>Citrus</taxon>
    </lineage>
</organism>
<sequence>MVNHVRLQQSRLMMWESVIVKIKHKSKNFMIGFCISWTKILMDVRNLKMLLILLFSPVAPSTSPVLFLYSQFIFQYQLWVLL</sequence>
<proteinExistence type="predicted"/>
<keyword evidence="3" id="KW-1185">Reference proteome</keyword>